<protein>
    <submittedName>
        <fullName evidence="2">Uncharacterized protein</fullName>
    </submittedName>
</protein>
<feature type="chain" id="PRO_5045103305" evidence="1">
    <location>
        <begin position="23"/>
        <end position="228"/>
    </location>
</feature>
<proteinExistence type="predicted"/>
<dbReference type="EMBL" id="JBHSTZ010000021">
    <property type="protein sequence ID" value="MFC6381158.1"/>
    <property type="molecule type" value="Genomic_DNA"/>
</dbReference>
<keyword evidence="1" id="KW-0732">Signal</keyword>
<dbReference type="Proteomes" id="UP001596264">
    <property type="component" value="Unassembled WGS sequence"/>
</dbReference>
<evidence type="ECO:0000256" key="1">
    <source>
        <dbReference type="SAM" id="SignalP"/>
    </source>
</evidence>
<comment type="caution">
    <text evidence="2">The sequence shown here is derived from an EMBL/GenBank/DDBJ whole genome shotgun (WGS) entry which is preliminary data.</text>
</comment>
<reference evidence="3" key="1">
    <citation type="journal article" date="2019" name="Int. J. Syst. Evol. Microbiol.">
        <title>The Global Catalogue of Microorganisms (GCM) 10K type strain sequencing project: providing services to taxonomists for standard genome sequencing and annotation.</title>
        <authorList>
            <consortium name="The Broad Institute Genomics Platform"/>
            <consortium name="The Broad Institute Genome Sequencing Center for Infectious Disease"/>
            <person name="Wu L."/>
            <person name="Ma J."/>
        </authorList>
    </citation>
    <scope>NUCLEOTIDE SEQUENCE [LARGE SCALE GENOMIC DNA]</scope>
    <source>
        <strain evidence="3">CCM 2050</strain>
    </source>
</reference>
<organism evidence="2 3">
    <name type="scientific">Psychrobacter glacincola</name>
    <dbReference type="NCBI Taxonomy" id="56810"/>
    <lineage>
        <taxon>Bacteria</taxon>
        <taxon>Pseudomonadati</taxon>
        <taxon>Pseudomonadota</taxon>
        <taxon>Gammaproteobacteria</taxon>
        <taxon>Moraxellales</taxon>
        <taxon>Moraxellaceae</taxon>
        <taxon>Psychrobacter</taxon>
    </lineage>
</organism>
<evidence type="ECO:0000313" key="3">
    <source>
        <dbReference type="Proteomes" id="UP001596264"/>
    </source>
</evidence>
<accession>A0ABW1W967</accession>
<dbReference type="RefSeq" id="WP_201561331.1">
    <property type="nucleotide sequence ID" value="NZ_CAJGZK010000002.1"/>
</dbReference>
<gene>
    <name evidence="2" type="ORF">ACFP58_06750</name>
</gene>
<evidence type="ECO:0000313" key="2">
    <source>
        <dbReference type="EMBL" id="MFC6381158.1"/>
    </source>
</evidence>
<name>A0ABW1W967_9GAMM</name>
<keyword evidence="3" id="KW-1185">Reference proteome</keyword>
<feature type="signal peptide" evidence="1">
    <location>
        <begin position="1"/>
        <end position="22"/>
    </location>
</feature>
<sequence length="228" mass="26070">MKNSYALPLLFILICYSHNANAGDVYPKQANSLNSYEFGQFVKDYMPNANASNSWSFSTNDSKIIWDKGIERNEYTRQFQKNGYIRINFDNYSLQESSYNNPNSKAEAAWGISYYGDNTKNVDMISINHSEAAGMLSTDENEKVKPFNSLIEKNILYKPVCLYKMTGGNYSIAYELSSPNKKDIYLLETNSEGSGGLSTFYDLFNEKEKLHEYFFDVSDKNENACLII</sequence>